<dbReference type="GO" id="GO:0055085">
    <property type="term" value="P:transmembrane transport"/>
    <property type="evidence" value="ECO:0007669"/>
    <property type="project" value="InterPro"/>
</dbReference>
<feature type="transmembrane region" description="Helical" evidence="9">
    <location>
        <begin position="108"/>
        <end position="129"/>
    </location>
</feature>
<comment type="caution">
    <text evidence="10">The sequence shown here is derived from an EMBL/GenBank/DDBJ whole genome shotgun (WGS) entry which is preliminary data.</text>
</comment>
<feature type="transmembrane region" description="Helical" evidence="9">
    <location>
        <begin position="267"/>
        <end position="286"/>
    </location>
</feature>
<feature type="transmembrane region" description="Helical" evidence="9">
    <location>
        <begin position="239"/>
        <end position="261"/>
    </location>
</feature>
<comment type="similarity">
    <text evidence="2 8">Belongs to the ABC-3 integral membrane protein family.</text>
</comment>
<feature type="transmembrane region" description="Helical" evidence="9">
    <location>
        <begin position="49"/>
        <end position="69"/>
    </location>
</feature>
<evidence type="ECO:0000256" key="9">
    <source>
        <dbReference type="SAM" id="Phobius"/>
    </source>
</evidence>
<evidence type="ECO:0000256" key="4">
    <source>
        <dbReference type="ARBA" id="ARBA00022475"/>
    </source>
</evidence>
<keyword evidence="6 9" id="KW-1133">Transmembrane helix</keyword>
<dbReference type="GO" id="GO:0043190">
    <property type="term" value="C:ATP-binding cassette (ABC) transporter complex"/>
    <property type="evidence" value="ECO:0007669"/>
    <property type="project" value="InterPro"/>
</dbReference>
<dbReference type="PANTHER" id="PTHR30477">
    <property type="entry name" value="ABC-TRANSPORTER METAL-BINDING PROTEIN"/>
    <property type="match status" value="1"/>
</dbReference>
<dbReference type="OrthoDB" id="9804300at2"/>
<proteinExistence type="inferred from homology"/>
<evidence type="ECO:0000313" key="11">
    <source>
        <dbReference type="Proteomes" id="UP000236959"/>
    </source>
</evidence>
<evidence type="ECO:0000256" key="6">
    <source>
        <dbReference type="ARBA" id="ARBA00022989"/>
    </source>
</evidence>
<dbReference type="Gene3D" id="1.10.3470.10">
    <property type="entry name" value="ABC transporter involved in vitamin B12 uptake, BtuC"/>
    <property type="match status" value="1"/>
</dbReference>
<keyword evidence="4" id="KW-1003">Cell membrane</keyword>
<feature type="transmembrane region" description="Helical" evidence="9">
    <location>
        <begin position="149"/>
        <end position="171"/>
    </location>
</feature>
<accession>A0A2S3ULA2</accession>
<evidence type="ECO:0000256" key="3">
    <source>
        <dbReference type="ARBA" id="ARBA00022448"/>
    </source>
</evidence>
<keyword evidence="11" id="KW-1185">Reference proteome</keyword>
<dbReference type="Proteomes" id="UP000236959">
    <property type="component" value="Unassembled WGS sequence"/>
</dbReference>
<dbReference type="InterPro" id="IPR037294">
    <property type="entry name" value="ABC_BtuC-like"/>
</dbReference>
<dbReference type="PANTHER" id="PTHR30477:SF3">
    <property type="entry name" value="METAL TRANSPORT SYSTEM MEMBRANE PROTEIN CT_069-RELATED"/>
    <property type="match status" value="1"/>
</dbReference>
<dbReference type="Pfam" id="PF00950">
    <property type="entry name" value="ABC-3"/>
    <property type="match status" value="1"/>
</dbReference>
<dbReference type="EMBL" id="PPCN01000013">
    <property type="protein sequence ID" value="POF28508.1"/>
    <property type="molecule type" value="Genomic_DNA"/>
</dbReference>
<reference evidence="10 11" key="1">
    <citation type="submission" date="2018-01" db="EMBL/GenBank/DDBJ databases">
        <title>Genomic Encyclopedia of Archaeal and Bacterial Type Strains, Phase II (KMG-II): from individual species to whole genera.</title>
        <authorList>
            <person name="Goeker M."/>
        </authorList>
    </citation>
    <scope>NUCLEOTIDE SEQUENCE [LARGE SCALE GENOMIC DNA]</scope>
    <source>
        <strain evidence="10 11">DSM 17023</strain>
    </source>
</reference>
<evidence type="ECO:0000256" key="2">
    <source>
        <dbReference type="ARBA" id="ARBA00008034"/>
    </source>
</evidence>
<name>A0A2S3ULA2_9HYPH</name>
<dbReference type="InterPro" id="IPR001626">
    <property type="entry name" value="ABC_TroCD"/>
</dbReference>
<dbReference type="RefSeq" id="WP_103224939.1">
    <property type="nucleotide sequence ID" value="NZ_PPCN01000013.1"/>
</dbReference>
<organism evidence="10 11">
    <name type="scientific">Roseibium marinum</name>
    <dbReference type="NCBI Taxonomy" id="281252"/>
    <lineage>
        <taxon>Bacteria</taxon>
        <taxon>Pseudomonadati</taxon>
        <taxon>Pseudomonadota</taxon>
        <taxon>Alphaproteobacteria</taxon>
        <taxon>Hyphomicrobiales</taxon>
        <taxon>Stappiaceae</taxon>
        <taxon>Roseibium</taxon>
    </lineage>
</organism>
<protein>
    <submittedName>
        <fullName evidence="10">Manganese/zinc/iron transport system permease protein</fullName>
    </submittedName>
</protein>
<sequence length="408" mass="42762">MFSAFLDALTFQAGYNAALVAVGATLLGIAGGCAGCFLFLRKRTLVSDAVAHATLPGVCFAFILMVSFGGDGRNLVGLLAGSAVTAGLGLLTVDWITRKTRLREDAAIGAVLSVFFGLGVVLLTVIQTLSHGKQAGLEGFLLGSTAGMLFQDAVIIAVGGALSTAVIVVLRRPMTLVAFDPEYAGATGVPVRLIDLAMMSVVMMVTVVGLKLVGLILIVSSLIIPSVSARFWTDRSDRLLLIAAATGGFAGYLGTALSATAPNLPTGPIIVLVNFAFFTISMLLSPKRGVLAAFLRHRKFQVDVHLHQGLTSLARGETIRERLTQKMMRRAGYIRQDLVATGKGRAAAAKTVLDEARWAKARQIIQDEAIFASYDGLTPIEAVLTRDQIRDIDAALGAPAPLASPAGG</sequence>
<feature type="transmembrane region" description="Helical" evidence="9">
    <location>
        <begin position="15"/>
        <end position="40"/>
    </location>
</feature>
<dbReference type="CDD" id="cd06550">
    <property type="entry name" value="TM_ABC_iron-siderophores_like"/>
    <property type="match status" value="1"/>
</dbReference>
<feature type="transmembrane region" description="Helical" evidence="9">
    <location>
        <begin position="75"/>
        <end position="96"/>
    </location>
</feature>
<keyword evidence="5 8" id="KW-0812">Transmembrane</keyword>
<dbReference type="GO" id="GO:0071281">
    <property type="term" value="P:cellular response to iron ion"/>
    <property type="evidence" value="ECO:0007669"/>
    <property type="project" value="UniProtKB-ARBA"/>
</dbReference>
<gene>
    <name evidence="10" type="ORF">CLV41_11371</name>
</gene>
<evidence type="ECO:0000256" key="1">
    <source>
        <dbReference type="ARBA" id="ARBA00004651"/>
    </source>
</evidence>
<evidence type="ECO:0000313" key="10">
    <source>
        <dbReference type="EMBL" id="POF28508.1"/>
    </source>
</evidence>
<comment type="subcellular location">
    <subcellularLocation>
        <location evidence="1 8">Cell membrane</location>
        <topology evidence="1 8">Multi-pass membrane protein</topology>
    </subcellularLocation>
</comment>
<dbReference type="SUPFAM" id="SSF81345">
    <property type="entry name" value="ABC transporter involved in vitamin B12 uptake, BtuC"/>
    <property type="match status" value="1"/>
</dbReference>
<dbReference type="AlphaFoldDB" id="A0A2S3ULA2"/>
<dbReference type="FunFam" id="1.10.3470.10:FF:000003">
    <property type="entry name" value="Iron ABC transporter permease SitD"/>
    <property type="match status" value="1"/>
</dbReference>
<evidence type="ECO:0000256" key="8">
    <source>
        <dbReference type="RuleBase" id="RU003943"/>
    </source>
</evidence>
<dbReference type="GO" id="GO:0010043">
    <property type="term" value="P:response to zinc ion"/>
    <property type="evidence" value="ECO:0007669"/>
    <property type="project" value="TreeGrafter"/>
</dbReference>
<keyword evidence="7 9" id="KW-0472">Membrane</keyword>
<evidence type="ECO:0000256" key="7">
    <source>
        <dbReference type="ARBA" id="ARBA00023136"/>
    </source>
</evidence>
<feature type="transmembrane region" description="Helical" evidence="9">
    <location>
        <begin position="212"/>
        <end position="232"/>
    </location>
</feature>
<evidence type="ECO:0000256" key="5">
    <source>
        <dbReference type="ARBA" id="ARBA00022692"/>
    </source>
</evidence>
<keyword evidence="3 8" id="KW-0813">Transport</keyword>